<protein>
    <submittedName>
        <fullName evidence="5">TcpQ domain-containing protein</fullName>
    </submittedName>
</protein>
<organism evidence="5 6">
    <name type="scientific">Zwartia hollandica</name>
    <dbReference type="NCBI Taxonomy" id="324606"/>
    <lineage>
        <taxon>Bacteria</taxon>
        <taxon>Pseudomonadati</taxon>
        <taxon>Pseudomonadota</taxon>
        <taxon>Betaproteobacteria</taxon>
        <taxon>Burkholderiales</taxon>
        <taxon>Alcaligenaceae</taxon>
        <taxon>Zwartia</taxon>
    </lineage>
</organism>
<name>A0A953T0U1_9BURK</name>
<evidence type="ECO:0000313" key="6">
    <source>
        <dbReference type="Proteomes" id="UP000739565"/>
    </source>
</evidence>
<proteinExistence type="inferred from homology"/>
<dbReference type="Proteomes" id="UP000739565">
    <property type="component" value="Unassembled WGS sequence"/>
</dbReference>
<evidence type="ECO:0000259" key="4">
    <source>
        <dbReference type="Pfam" id="PF10671"/>
    </source>
</evidence>
<feature type="compositionally biased region" description="Polar residues" evidence="3">
    <location>
        <begin position="127"/>
        <end position="147"/>
    </location>
</feature>
<dbReference type="CDD" id="cd06911">
    <property type="entry name" value="VirB9_CagX_TrbG"/>
    <property type="match status" value="1"/>
</dbReference>
<dbReference type="InterPro" id="IPR018927">
    <property type="entry name" value="Pilus_synth_Q_C"/>
</dbReference>
<feature type="region of interest" description="Disordered" evidence="3">
    <location>
        <begin position="124"/>
        <end position="153"/>
    </location>
</feature>
<evidence type="ECO:0000256" key="3">
    <source>
        <dbReference type="SAM" id="MobiDB-lite"/>
    </source>
</evidence>
<evidence type="ECO:0000256" key="1">
    <source>
        <dbReference type="ARBA" id="ARBA00006135"/>
    </source>
</evidence>
<sequence length="266" mass="29590">MWNILGRNLLLFLCLCIYGCARIGIDRVPDPERSAEQPTGKLDFGWRLSGDRTVAPLQIFSDSTRTWLQWSPQQTLPALIGQDQQGERVLSYRQQGPYTVLDGQWMQLQFRAGTRQARARRVHALSSAVTTPTSKSDTPHAQTQEQVQGPPANVKSAEKLLDASAAPPSVLYVVTPKDIHLRQALGRWASLAGWKFQPDHWVVDVDIPLTAGAVFNDDFIESVRALVGSTELSDRPLQPCFYSNQVMRIVPLSEHCDRTVEQGGSA</sequence>
<feature type="domain" description="Toxin co-regulated pilus biosynthesis protein Q C-terminal" evidence="4">
    <location>
        <begin position="174"/>
        <end position="251"/>
    </location>
</feature>
<dbReference type="EMBL" id="JAHXRI010000004">
    <property type="protein sequence ID" value="MBZ1349503.1"/>
    <property type="molecule type" value="Genomic_DNA"/>
</dbReference>
<dbReference type="RefSeq" id="WP_259659924.1">
    <property type="nucleotide sequence ID" value="NZ_JAHXRI010000004.1"/>
</dbReference>
<gene>
    <name evidence="5" type="ORF">KZZ10_02490</name>
</gene>
<dbReference type="InterPro" id="IPR038161">
    <property type="entry name" value="VirB9/CagX/TrbG_C_sf"/>
</dbReference>
<keyword evidence="6" id="KW-1185">Reference proteome</keyword>
<dbReference type="InterPro" id="IPR033645">
    <property type="entry name" value="VirB9/CagX/TrbG_C"/>
</dbReference>
<evidence type="ECO:0000256" key="2">
    <source>
        <dbReference type="ARBA" id="ARBA00022729"/>
    </source>
</evidence>
<dbReference type="AlphaFoldDB" id="A0A953T0U1"/>
<evidence type="ECO:0000313" key="5">
    <source>
        <dbReference type="EMBL" id="MBZ1349503.1"/>
    </source>
</evidence>
<dbReference type="InterPro" id="IPR010258">
    <property type="entry name" value="Conjugal_tfr_TrbG/VirB9/CagX"/>
</dbReference>
<accession>A0A953T0U1</accession>
<dbReference type="Gene3D" id="3.55.50.70">
    <property type="match status" value="1"/>
</dbReference>
<comment type="similarity">
    <text evidence="1">Belongs to the TrbG/VirB9 family.</text>
</comment>
<keyword evidence="2" id="KW-0732">Signal</keyword>
<dbReference type="Pfam" id="PF10671">
    <property type="entry name" value="TcpQ"/>
    <property type="match status" value="1"/>
</dbReference>
<dbReference type="Pfam" id="PF03524">
    <property type="entry name" value="CagX"/>
    <property type="match status" value="1"/>
</dbReference>
<reference evidence="5" key="1">
    <citation type="submission" date="2021-07" db="EMBL/GenBank/DDBJ databases">
        <title>New genus and species of the family Alcaligenaceae.</title>
        <authorList>
            <person name="Hahn M.W."/>
        </authorList>
    </citation>
    <scope>NUCLEOTIDE SEQUENCE</scope>
    <source>
        <strain evidence="5">LF4-65</strain>
    </source>
</reference>
<comment type="caution">
    <text evidence="5">The sequence shown here is derived from an EMBL/GenBank/DDBJ whole genome shotgun (WGS) entry which is preliminary data.</text>
</comment>
<dbReference type="Gene3D" id="2.60.40.2500">
    <property type="match status" value="1"/>
</dbReference>